<dbReference type="RefSeq" id="WP_052826337.1">
    <property type="nucleotide sequence ID" value="NZ_AWFK01000008.1"/>
</dbReference>
<keyword evidence="1" id="KW-0472">Membrane</keyword>
<evidence type="ECO:0000313" key="2">
    <source>
        <dbReference type="EMBL" id="KOA49513.1"/>
    </source>
</evidence>
<name>A0AB34T8V8_9BIFI</name>
<dbReference type="EMBL" id="AWFK01000008">
    <property type="protein sequence ID" value="KOA49513.1"/>
    <property type="molecule type" value="Genomic_DNA"/>
</dbReference>
<evidence type="ECO:0000256" key="1">
    <source>
        <dbReference type="SAM" id="Phobius"/>
    </source>
</evidence>
<feature type="transmembrane region" description="Helical" evidence="1">
    <location>
        <begin position="33"/>
        <end position="52"/>
    </location>
</feature>
<keyword evidence="1" id="KW-1133">Transmembrane helix</keyword>
<dbReference type="Proteomes" id="UP000037239">
    <property type="component" value="Unassembled WGS sequence"/>
</dbReference>
<gene>
    <name evidence="2" type="ORF">BAAM0483_05040</name>
</gene>
<sequence>MMLYDLTKISGQRVSQVDELHVGGRAWMRSTDFFLILGGMGIGVVLASLVRMLWRGSWVPYLLVPVCGFLLLFMFTRKRSRAGEVNRRRWDKWRDRRSVRNHAFILPGNPEPFSPNMHRIILLHSHPLYRK</sequence>
<accession>A0AB34T8V8</accession>
<protein>
    <submittedName>
        <fullName evidence="2">Uncharacterized protein</fullName>
    </submittedName>
</protein>
<feature type="transmembrane region" description="Helical" evidence="1">
    <location>
        <begin position="58"/>
        <end position="75"/>
    </location>
</feature>
<dbReference type="AlphaFoldDB" id="A0AB34T8V8"/>
<keyword evidence="1" id="KW-0812">Transmembrane</keyword>
<proteinExistence type="predicted"/>
<evidence type="ECO:0000313" key="3">
    <source>
        <dbReference type="Proteomes" id="UP000037239"/>
    </source>
</evidence>
<comment type="caution">
    <text evidence="2">The sequence shown here is derived from an EMBL/GenBank/DDBJ whole genome shotgun (WGS) entry which is preliminary data.</text>
</comment>
<reference evidence="2 3" key="1">
    <citation type="journal article" date="2015" name="Int J Genomics">
        <title>Comparative Genomics Revealed Genetic Diversity and Species/Strain-Level Differences in Carbohydrate Metabolism of Three Probiotic Bifidobacterial Species.</title>
        <authorList>
            <person name="Odamaki T."/>
            <person name="Horigome A."/>
            <person name="Sugahara H."/>
            <person name="Hashikura N."/>
            <person name="Minami J."/>
            <person name="Xiao J.Z."/>
            <person name="Abe F."/>
        </authorList>
    </citation>
    <scope>NUCLEOTIDE SEQUENCE [LARGE SCALE GENOMIC DNA]</scope>
    <source>
        <strain evidence="2 3">MCC 0483</strain>
    </source>
</reference>
<organism evidence="2 3">
    <name type="scientific">Bifidobacterium animalis subsp. animalis MCC 0483</name>
    <dbReference type="NCBI Taxonomy" id="1365955"/>
    <lineage>
        <taxon>Bacteria</taxon>
        <taxon>Bacillati</taxon>
        <taxon>Actinomycetota</taxon>
        <taxon>Actinomycetes</taxon>
        <taxon>Bifidobacteriales</taxon>
        <taxon>Bifidobacteriaceae</taxon>
        <taxon>Bifidobacterium</taxon>
    </lineage>
</organism>